<dbReference type="EMBL" id="CAJRST010006668">
    <property type="protein sequence ID" value="CAG5896192.1"/>
    <property type="molecule type" value="Genomic_DNA"/>
</dbReference>
<dbReference type="Gene3D" id="1.10.287.1490">
    <property type="match status" value="1"/>
</dbReference>
<keyword evidence="2" id="KW-0964">Secreted</keyword>
<feature type="coiled-coil region" evidence="6">
    <location>
        <begin position="305"/>
        <end position="332"/>
    </location>
</feature>
<keyword evidence="5" id="KW-1015">Disulfide bond</keyword>
<dbReference type="PROSITE" id="PS51041">
    <property type="entry name" value="EMI"/>
    <property type="match status" value="1"/>
</dbReference>
<evidence type="ECO:0000256" key="7">
    <source>
        <dbReference type="SAM" id="MobiDB-lite"/>
    </source>
</evidence>
<evidence type="ECO:0000256" key="2">
    <source>
        <dbReference type="ARBA" id="ARBA00022525"/>
    </source>
</evidence>
<keyword evidence="4" id="KW-0732">Signal</keyword>
<reference evidence="9" key="1">
    <citation type="submission" date="2021-05" db="EMBL/GenBank/DDBJ databases">
        <authorList>
            <person name="Tigano A."/>
        </authorList>
    </citation>
    <scope>NUCLEOTIDE SEQUENCE</scope>
</reference>
<organism evidence="9 10">
    <name type="scientific">Menidia menidia</name>
    <name type="common">Atlantic silverside</name>
    <dbReference type="NCBI Taxonomy" id="238744"/>
    <lineage>
        <taxon>Eukaryota</taxon>
        <taxon>Metazoa</taxon>
        <taxon>Chordata</taxon>
        <taxon>Craniata</taxon>
        <taxon>Vertebrata</taxon>
        <taxon>Euteleostomi</taxon>
        <taxon>Actinopterygii</taxon>
        <taxon>Neopterygii</taxon>
        <taxon>Teleostei</taxon>
        <taxon>Neoteleostei</taxon>
        <taxon>Acanthomorphata</taxon>
        <taxon>Ovalentaria</taxon>
        <taxon>Atherinomorphae</taxon>
        <taxon>Atheriniformes</taxon>
        <taxon>Atherinopsidae</taxon>
        <taxon>Menidiinae</taxon>
        <taxon>Menidia</taxon>
    </lineage>
</organism>
<evidence type="ECO:0000256" key="5">
    <source>
        <dbReference type="ARBA" id="ARBA00023157"/>
    </source>
</evidence>
<evidence type="ECO:0000256" key="4">
    <source>
        <dbReference type="ARBA" id="ARBA00022729"/>
    </source>
</evidence>
<dbReference type="OrthoDB" id="6108348at2759"/>
<keyword evidence="6" id="KW-0175">Coiled coil</keyword>
<sequence length="740" mass="82301">CARRAERAHSRSPTPHSHDLERKTCWISQIFFSTMKRALPLLNFLVTLHLVGGSPFQYDMFQGNAYSGTGSRQRNRNWCAYVVHKNVSCAVVGGTESFAQPEFVPCPQELPECAQQVIYRTHFRPTYKIGYKTVTELEWRCCPGYRGQDCMEVKDMKLLQVDRISHAPSASGHFPAPKVPKQRTEDQPNPSVGGEGQFGVHASSRPREGQVGAQRAQQLEDEVQQLSQMVLDMQARMTDMASNLRLDFQEDASKMLAALMNDFKLPASARGAETEAVQVQDFSFDHESAPMDEVLNKIEQVKYDLDSKSDALEHLSDRVNRHEGQINLLMEAAQNPPSTPPPSGDANLRSYLDDRIRALREELMEGMEIKLADLKNSCDYKIISVQEQCEGQEASYLSLAELMDSKEGDLRNEIQDIRVRLESRLNSSLEPLDAKCRALEERQADAVRDLRGILEEKLASAEDKLRGLLSNTNTSGKEEGPDGLLVGVNPLRDSIQSLERRLNDVERSCSVECGANLSSLENLQGDFRDLKRTVDVMGTDLEALQSHAGATEGRLTNHSSLIEVINNELKSFKGQAGKLEDSLSEMVHLESRTEERRNSSGGRVQVGQEAKELLELRRRLEELSAKVQTEAERCAKTRQGADEEMARMGGRVTSLEALCGGLDPISSSLQRIKDGLSRHVSGLWTCVNQLNLTVRAHAHEIGGLRGTCRNVQTHVSNLARDLQVPGSAPGFRTPLSSGLL</sequence>
<dbReference type="PANTHER" id="PTHR15427">
    <property type="entry name" value="EMILIN ELASTIN MICROFIBRIL INTERFACE-LOCATED PROTEIN ELASTIN MICROFIBRIL INTERFACER"/>
    <property type="match status" value="1"/>
</dbReference>
<evidence type="ECO:0000259" key="8">
    <source>
        <dbReference type="PROSITE" id="PS51041"/>
    </source>
</evidence>
<name>A0A8S4AN92_9TELE</name>
<proteinExistence type="predicted"/>
<evidence type="ECO:0000256" key="1">
    <source>
        <dbReference type="ARBA" id="ARBA00004498"/>
    </source>
</evidence>
<protein>
    <submittedName>
        <fullName evidence="9">(Atlantic silverside) hypothetical protein</fullName>
    </submittedName>
</protein>
<dbReference type="Proteomes" id="UP000677803">
    <property type="component" value="Unassembled WGS sequence"/>
</dbReference>
<evidence type="ECO:0000313" key="10">
    <source>
        <dbReference type="Proteomes" id="UP000677803"/>
    </source>
</evidence>
<dbReference type="InterPro" id="IPR011489">
    <property type="entry name" value="EMI_domain"/>
</dbReference>
<dbReference type="GO" id="GO:0005576">
    <property type="term" value="C:extracellular region"/>
    <property type="evidence" value="ECO:0007669"/>
    <property type="project" value="UniProtKB-SubCell"/>
</dbReference>
<dbReference type="AlphaFoldDB" id="A0A8S4AN92"/>
<dbReference type="InterPro" id="IPR050392">
    <property type="entry name" value="Collagen/C1q_domain"/>
</dbReference>
<accession>A0A8S4AN92</accession>
<comment type="subcellular location">
    <subcellularLocation>
        <location evidence="1">Secreted</location>
        <location evidence="1">Extracellular space</location>
        <location evidence="1">Extracellular matrix</location>
    </subcellularLocation>
</comment>
<dbReference type="Pfam" id="PF07546">
    <property type="entry name" value="EMI"/>
    <property type="match status" value="1"/>
</dbReference>
<keyword evidence="10" id="KW-1185">Reference proteome</keyword>
<feature type="non-terminal residue" evidence="9">
    <location>
        <position position="740"/>
    </location>
</feature>
<evidence type="ECO:0000313" key="9">
    <source>
        <dbReference type="EMBL" id="CAG5896192.1"/>
    </source>
</evidence>
<feature type="coiled-coil region" evidence="6">
    <location>
        <begin position="606"/>
        <end position="633"/>
    </location>
</feature>
<dbReference type="PANTHER" id="PTHR15427:SF5">
    <property type="entry name" value="EMILIN-2"/>
    <property type="match status" value="1"/>
</dbReference>
<evidence type="ECO:0000256" key="3">
    <source>
        <dbReference type="ARBA" id="ARBA00022530"/>
    </source>
</evidence>
<comment type="caution">
    <text evidence="9">The sequence shown here is derived from an EMBL/GenBank/DDBJ whole genome shotgun (WGS) entry which is preliminary data.</text>
</comment>
<feature type="domain" description="EMI" evidence="8">
    <location>
        <begin position="75"/>
        <end position="152"/>
    </location>
</feature>
<feature type="coiled-coil region" evidence="6">
    <location>
        <begin position="444"/>
        <end position="508"/>
    </location>
</feature>
<keyword evidence="3" id="KW-0272">Extracellular matrix</keyword>
<feature type="region of interest" description="Disordered" evidence="7">
    <location>
        <begin position="167"/>
        <end position="218"/>
    </location>
</feature>
<gene>
    <name evidence="9" type="ORF">MMEN_LOCUS7201</name>
</gene>
<evidence type="ECO:0000256" key="6">
    <source>
        <dbReference type="SAM" id="Coils"/>
    </source>
</evidence>